<evidence type="ECO:0000313" key="2">
    <source>
        <dbReference type="Proteomes" id="UP001186974"/>
    </source>
</evidence>
<protein>
    <submittedName>
        <fullName evidence="1">Uncharacterized protein</fullName>
    </submittedName>
</protein>
<organism evidence="1 2">
    <name type="scientific">Coniosporium uncinatum</name>
    <dbReference type="NCBI Taxonomy" id="93489"/>
    <lineage>
        <taxon>Eukaryota</taxon>
        <taxon>Fungi</taxon>
        <taxon>Dikarya</taxon>
        <taxon>Ascomycota</taxon>
        <taxon>Pezizomycotina</taxon>
        <taxon>Dothideomycetes</taxon>
        <taxon>Dothideomycetes incertae sedis</taxon>
        <taxon>Coniosporium</taxon>
    </lineage>
</organism>
<comment type="caution">
    <text evidence="1">The sequence shown here is derived from an EMBL/GenBank/DDBJ whole genome shotgun (WGS) entry which is preliminary data.</text>
</comment>
<keyword evidence="2" id="KW-1185">Reference proteome</keyword>
<dbReference type="Proteomes" id="UP001186974">
    <property type="component" value="Unassembled WGS sequence"/>
</dbReference>
<accession>A0ACC3D4N4</accession>
<proteinExistence type="predicted"/>
<reference evidence="1" key="1">
    <citation type="submission" date="2024-09" db="EMBL/GenBank/DDBJ databases">
        <title>Black Yeasts Isolated from many extreme environments.</title>
        <authorList>
            <person name="Coleine C."/>
            <person name="Stajich J.E."/>
            <person name="Selbmann L."/>
        </authorList>
    </citation>
    <scope>NUCLEOTIDE SEQUENCE</scope>
    <source>
        <strain evidence="1">CCFEE 5737</strain>
    </source>
</reference>
<gene>
    <name evidence="1" type="ORF">LTS18_005506</name>
</gene>
<sequence length="337" mass="33152">MRASFLLTTLLTTLASAYTTPVGSAPSGNPISAPSLDQQVPVGTPFVITWTPTTDGTVTLVLLRGPSENIIPLYPIVEKVPNTGSYVWTPATDLEADVTHYGIQLIADSNGQYQYTTQFGISNSNPSSPSSSLVSSSSAATLTSTVQFASAGSSPAVISSSDSTPISAPLTSSVHSTHTTTTTTSSSSFSPSSVSVVLANANATTSSSLYLSTSSFSTYLRPTTSFLGGIGGSNSNSTVPHPSATGVLSSIVTSSSSSSSSSSSANASSSSNVTRMASASSSGSGNGSGSGTRTSSAGSVSTSVASALPSSGAGHVQYGVAGLVGAVAAVAGGVVAL</sequence>
<dbReference type="EMBL" id="JAWDJW010007643">
    <property type="protein sequence ID" value="KAK3061758.1"/>
    <property type="molecule type" value="Genomic_DNA"/>
</dbReference>
<name>A0ACC3D4N4_9PEZI</name>
<evidence type="ECO:0000313" key="1">
    <source>
        <dbReference type="EMBL" id="KAK3061758.1"/>
    </source>
</evidence>